<dbReference type="Gene3D" id="1.25.40.10">
    <property type="entry name" value="Tetratricopeptide repeat domain"/>
    <property type="match status" value="1"/>
</dbReference>
<reference evidence="1 2" key="1">
    <citation type="submission" date="2024-02" db="EMBL/GenBank/DDBJ databases">
        <authorList>
            <person name="Chen Y."/>
            <person name="Shah S."/>
            <person name="Dougan E. K."/>
            <person name="Thang M."/>
            <person name="Chan C."/>
        </authorList>
    </citation>
    <scope>NUCLEOTIDE SEQUENCE [LARGE SCALE GENOMIC DNA]</scope>
</reference>
<evidence type="ECO:0000313" key="1">
    <source>
        <dbReference type="EMBL" id="CAK9073487.1"/>
    </source>
</evidence>
<evidence type="ECO:0000313" key="2">
    <source>
        <dbReference type="Proteomes" id="UP001642464"/>
    </source>
</evidence>
<keyword evidence="2" id="KW-1185">Reference proteome</keyword>
<gene>
    <name evidence="1" type="ORF">SCF082_LOCUS35968</name>
</gene>
<name>A0ABP0PEL7_9DINO</name>
<dbReference type="InterPro" id="IPR011059">
    <property type="entry name" value="Metal-dep_hydrolase_composite"/>
</dbReference>
<dbReference type="SUPFAM" id="SSF51338">
    <property type="entry name" value="Composite domain of metallo-dependent hydrolases"/>
    <property type="match status" value="1"/>
</dbReference>
<accession>A0ABP0PEL7</accession>
<dbReference type="Proteomes" id="UP001642464">
    <property type="component" value="Unassembled WGS sequence"/>
</dbReference>
<sequence length="207" mass="23327">MLGLRNKGHLGEGADGDVTIYQPDDDTQRMFELPRYVIHRGVVVVDDGEIRNPQDGSVYHVAPEFDDACLPDIQKWFEDHYTIRFRNYPVSSLQSNDLTELDTTDRAQKIQQDFVKGLGELVTQYESAGERAKAMDLLKSMLKLDPNLDAAKTKLKELEEAVFDERIIEIEIDASGSWVSAGVVVSKGEPFRVESTGTYKLMVNETL</sequence>
<dbReference type="EMBL" id="CAXAMM010034883">
    <property type="protein sequence ID" value="CAK9073487.1"/>
    <property type="molecule type" value="Genomic_DNA"/>
</dbReference>
<dbReference type="InterPro" id="IPR011990">
    <property type="entry name" value="TPR-like_helical_dom_sf"/>
</dbReference>
<organism evidence="1 2">
    <name type="scientific">Durusdinium trenchii</name>
    <dbReference type="NCBI Taxonomy" id="1381693"/>
    <lineage>
        <taxon>Eukaryota</taxon>
        <taxon>Sar</taxon>
        <taxon>Alveolata</taxon>
        <taxon>Dinophyceae</taxon>
        <taxon>Suessiales</taxon>
        <taxon>Symbiodiniaceae</taxon>
        <taxon>Durusdinium</taxon>
    </lineage>
</organism>
<proteinExistence type="predicted"/>
<feature type="non-terminal residue" evidence="1">
    <location>
        <position position="207"/>
    </location>
</feature>
<protein>
    <submittedName>
        <fullName evidence="1">Protein FwdA</fullName>
    </submittedName>
</protein>
<comment type="caution">
    <text evidence="1">The sequence shown here is derived from an EMBL/GenBank/DDBJ whole genome shotgun (WGS) entry which is preliminary data.</text>
</comment>